<evidence type="ECO:0000313" key="4">
    <source>
        <dbReference type="EMBL" id="RZU30808.1"/>
    </source>
</evidence>
<dbReference type="AlphaFoldDB" id="A0A4Q7Y2S0"/>
<evidence type="ECO:0000256" key="2">
    <source>
        <dbReference type="SAM" id="SignalP"/>
    </source>
</evidence>
<comment type="caution">
    <text evidence="4">The sequence shown here is derived from an EMBL/GenBank/DDBJ whole genome shotgun (WGS) entry which is preliminary data.</text>
</comment>
<dbReference type="Proteomes" id="UP000292507">
    <property type="component" value="Unassembled WGS sequence"/>
</dbReference>
<reference evidence="4 5" key="1">
    <citation type="submission" date="2019-02" db="EMBL/GenBank/DDBJ databases">
        <title>Sequencing the genomes of 1000 actinobacteria strains.</title>
        <authorList>
            <person name="Klenk H.-P."/>
        </authorList>
    </citation>
    <scope>NUCLEOTIDE SEQUENCE [LARGE SCALE GENOMIC DNA]</scope>
    <source>
        <strain evidence="4 5">DSM 44509</strain>
    </source>
</reference>
<dbReference type="EMBL" id="SHKV01000001">
    <property type="protein sequence ID" value="RZU30808.1"/>
    <property type="molecule type" value="Genomic_DNA"/>
</dbReference>
<dbReference type="Gene3D" id="1.20.1260.10">
    <property type="match status" value="1"/>
</dbReference>
<proteinExistence type="predicted"/>
<keyword evidence="2" id="KW-0732">Signal</keyword>
<evidence type="ECO:0000313" key="5">
    <source>
        <dbReference type="Proteomes" id="UP000292507"/>
    </source>
</evidence>
<feature type="region of interest" description="Disordered" evidence="1">
    <location>
        <begin position="31"/>
        <end position="50"/>
    </location>
</feature>
<protein>
    <submittedName>
        <fullName evidence="4">Uncharacterized protein (DUF305 family)</fullName>
    </submittedName>
</protein>
<organism evidence="4 5">
    <name type="scientific">Blastococcus saxobsidens</name>
    <dbReference type="NCBI Taxonomy" id="138336"/>
    <lineage>
        <taxon>Bacteria</taxon>
        <taxon>Bacillati</taxon>
        <taxon>Actinomycetota</taxon>
        <taxon>Actinomycetes</taxon>
        <taxon>Geodermatophilales</taxon>
        <taxon>Geodermatophilaceae</taxon>
        <taxon>Blastococcus</taxon>
    </lineage>
</organism>
<feature type="compositionally biased region" description="Low complexity" evidence="1">
    <location>
        <begin position="34"/>
        <end position="50"/>
    </location>
</feature>
<dbReference type="InterPro" id="IPR012347">
    <property type="entry name" value="Ferritin-like"/>
</dbReference>
<dbReference type="PROSITE" id="PS51257">
    <property type="entry name" value="PROKAR_LIPOPROTEIN"/>
    <property type="match status" value="1"/>
</dbReference>
<dbReference type="PANTHER" id="PTHR36933">
    <property type="entry name" value="SLL0788 PROTEIN"/>
    <property type="match status" value="1"/>
</dbReference>
<feature type="domain" description="DUF305" evidence="3">
    <location>
        <begin position="57"/>
        <end position="202"/>
    </location>
</feature>
<dbReference type="InterPro" id="IPR005183">
    <property type="entry name" value="DUF305_CopM-like"/>
</dbReference>
<evidence type="ECO:0000256" key="1">
    <source>
        <dbReference type="SAM" id="MobiDB-lite"/>
    </source>
</evidence>
<gene>
    <name evidence="4" type="ORF">BKA19_0436</name>
</gene>
<feature type="signal peptide" evidence="2">
    <location>
        <begin position="1"/>
        <end position="26"/>
    </location>
</feature>
<dbReference type="PANTHER" id="PTHR36933:SF1">
    <property type="entry name" value="SLL0788 PROTEIN"/>
    <property type="match status" value="1"/>
</dbReference>
<accession>A0A4Q7Y2S0</accession>
<dbReference type="OrthoDB" id="26872at2"/>
<evidence type="ECO:0000259" key="3">
    <source>
        <dbReference type="Pfam" id="PF03713"/>
    </source>
</evidence>
<dbReference type="RefSeq" id="WP_104527187.1">
    <property type="nucleotide sequence ID" value="NZ_POQT01000004.1"/>
</dbReference>
<feature type="chain" id="PRO_5038501151" evidence="2">
    <location>
        <begin position="27"/>
        <end position="207"/>
    </location>
</feature>
<keyword evidence="5" id="KW-1185">Reference proteome</keyword>
<name>A0A4Q7Y2S0_9ACTN</name>
<dbReference type="Pfam" id="PF03713">
    <property type="entry name" value="DUF305"/>
    <property type="match status" value="1"/>
</dbReference>
<sequence>MTRTTTRLTQLATALVAGTLVLSACGDDTTAGHDSMGSSDTSASAESSAEADFSDADVTFAAGMVPHHQSAIEMAQLAEGRAADPRVLDLAARIEAAQGPEIETLSGWLEQWGADGGTGMDHGGMDHGSDGMMSEQDMQALMNATGADFDRMFLSQMIVHHTGAVEMAEAVLSSGRNTDALAMAGAIRDSQSAEIAEMEQLLAELGG</sequence>